<sequence>MSMRDDSGEVQDDQRVSAKVVEVGERTKEPMIVEKVGSVEPSQCNGEEVTVTSCKSGRVEGKVIQETQNLGTGNELVAGEMMKEDVNPLMRPSGGKPWKRLARSMGTGPIEGQSEQKTE</sequence>
<reference evidence="2" key="1">
    <citation type="submission" date="2020-09" db="EMBL/GenBank/DDBJ databases">
        <title>Genome-Enabled Discovery of Anthraquinone Biosynthesis in Senna tora.</title>
        <authorList>
            <person name="Kang S.-H."/>
            <person name="Pandey R.P."/>
            <person name="Lee C.-M."/>
            <person name="Sim J.-S."/>
            <person name="Jeong J.-T."/>
            <person name="Choi B.-S."/>
            <person name="Jung M."/>
            <person name="Ginzburg D."/>
            <person name="Zhao K."/>
            <person name="Won S.Y."/>
            <person name="Oh T.-J."/>
            <person name="Yu Y."/>
            <person name="Kim N.-H."/>
            <person name="Lee O.R."/>
            <person name="Lee T.-H."/>
            <person name="Bashyal P."/>
            <person name="Kim T.-S."/>
            <person name="Lee W.-H."/>
            <person name="Kawkins C."/>
            <person name="Kim C.-K."/>
            <person name="Kim J.S."/>
            <person name="Ahn B.O."/>
            <person name="Rhee S.Y."/>
            <person name="Sohng J.K."/>
        </authorList>
    </citation>
    <scope>NUCLEOTIDE SEQUENCE</scope>
    <source>
        <tissue evidence="2">Leaf</tissue>
    </source>
</reference>
<evidence type="ECO:0000313" key="3">
    <source>
        <dbReference type="Proteomes" id="UP000634136"/>
    </source>
</evidence>
<accession>A0A834X202</accession>
<evidence type="ECO:0000313" key="2">
    <source>
        <dbReference type="EMBL" id="KAF7836097.1"/>
    </source>
</evidence>
<keyword evidence="3" id="KW-1185">Reference proteome</keyword>
<dbReference type="AlphaFoldDB" id="A0A834X202"/>
<feature type="region of interest" description="Disordered" evidence="1">
    <location>
        <begin position="86"/>
        <end position="119"/>
    </location>
</feature>
<proteinExistence type="predicted"/>
<dbReference type="Proteomes" id="UP000634136">
    <property type="component" value="Unassembled WGS sequence"/>
</dbReference>
<name>A0A834X202_9FABA</name>
<evidence type="ECO:0000256" key="1">
    <source>
        <dbReference type="SAM" id="MobiDB-lite"/>
    </source>
</evidence>
<comment type="caution">
    <text evidence="2">The sequence shown here is derived from an EMBL/GenBank/DDBJ whole genome shotgun (WGS) entry which is preliminary data.</text>
</comment>
<dbReference type="EMBL" id="JAAIUW010000004">
    <property type="protein sequence ID" value="KAF7836097.1"/>
    <property type="molecule type" value="Genomic_DNA"/>
</dbReference>
<organism evidence="2 3">
    <name type="scientific">Senna tora</name>
    <dbReference type="NCBI Taxonomy" id="362788"/>
    <lineage>
        <taxon>Eukaryota</taxon>
        <taxon>Viridiplantae</taxon>
        <taxon>Streptophyta</taxon>
        <taxon>Embryophyta</taxon>
        <taxon>Tracheophyta</taxon>
        <taxon>Spermatophyta</taxon>
        <taxon>Magnoliopsida</taxon>
        <taxon>eudicotyledons</taxon>
        <taxon>Gunneridae</taxon>
        <taxon>Pentapetalae</taxon>
        <taxon>rosids</taxon>
        <taxon>fabids</taxon>
        <taxon>Fabales</taxon>
        <taxon>Fabaceae</taxon>
        <taxon>Caesalpinioideae</taxon>
        <taxon>Cassia clade</taxon>
        <taxon>Senna</taxon>
    </lineage>
</organism>
<gene>
    <name evidence="2" type="ORF">G2W53_010956</name>
</gene>
<protein>
    <submittedName>
        <fullName evidence="2">Uncharacterized protein</fullName>
    </submittedName>
</protein>